<dbReference type="SUPFAM" id="SSF50129">
    <property type="entry name" value="GroES-like"/>
    <property type="match status" value="1"/>
</dbReference>
<dbReference type="GO" id="GO:0008270">
    <property type="term" value="F:zinc ion binding"/>
    <property type="evidence" value="ECO:0007669"/>
    <property type="project" value="InterPro"/>
</dbReference>
<dbReference type="SUPFAM" id="SSF51735">
    <property type="entry name" value="NAD(P)-binding Rossmann-fold domains"/>
    <property type="match status" value="1"/>
</dbReference>
<dbReference type="PROSITE" id="PS01162">
    <property type="entry name" value="QOR_ZETA_CRYSTAL"/>
    <property type="match status" value="1"/>
</dbReference>
<dbReference type="GO" id="GO:0005739">
    <property type="term" value="C:mitochondrion"/>
    <property type="evidence" value="ECO:0007669"/>
    <property type="project" value="TreeGrafter"/>
</dbReference>
<dbReference type="Pfam" id="PF08240">
    <property type="entry name" value="ADH_N"/>
    <property type="match status" value="1"/>
</dbReference>
<feature type="non-terminal residue" evidence="2">
    <location>
        <position position="1"/>
    </location>
</feature>
<dbReference type="SMART" id="SM00829">
    <property type="entry name" value="PKS_ER"/>
    <property type="match status" value="1"/>
</dbReference>
<organism evidence="2 3">
    <name type="scientific">Lachnellula occidentalis</name>
    <dbReference type="NCBI Taxonomy" id="215460"/>
    <lineage>
        <taxon>Eukaryota</taxon>
        <taxon>Fungi</taxon>
        <taxon>Dikarya</taxon>
        <taxon>Ascomycota</taxon>
        <taxon>Pezizomycotina</taxon>
        <taxon>Leotiomycetes</taxon>
        <taxon>Helotiales</taxon>
        <taxon>Lachnaceae</taxon>
        <taxon>Lachnellula</taxon>
    </lineage>
</organism>
<reference evidence="2 3" key="1">
    <citation type="submission" date="2018-05" db="EMBL/GenBank/DDBJ databases">
        <title>Genome sequencing and assembly of the regulated plant pathogen Lachnellula willkommii and related sister species for the development of diagnostic species identification markers.</title>
        <authorList>
            <person name="Giroux E."/>
            <person name="Bilodeau G."/>
        </authorList>
    </citation>
    <scope>NUCLEOTIDE SEQUENCE [LARGE SCALE GENOMIC DNA]</scope>
    <source>
        <strain evidence="2 3">CBS 160.35</strain>
    </source>
</reference>
<dbReference type="Gene3D" id="3.40.50.720">
    <property type="entry name" value="NAD(P)-binding Rossmann-like Domain"/>
    <property type="match status" value="1"/>
</dbReference>
<dbReference type="InterPro" id="IPR051397">
    <property type="entry name" value="Zn-ADH-like_protein"/>
</dbReference>
<dbReference type="InterPro" id="IPR013149">
    <property type="entry name" value="ADH-like_C"/>
</dbReference>
<dbReference type="EMBL" id="QGMI01000642">
    <property type="protein sequence ID" value="TVY38060.1"/>
    <property type="molecule type" value="Genomic_DNA"/>
</dbReference>
<dbReference type="Pfam" id="PF00107">
    <property type="entry name" value="ADH_zinc_N"/>
    <property type="match status" value="1"/>
</dbReference>
<dbReference type="InterPro" id="IPR036291">
    <property type="entry name" value="NAD(P)-bd_dom_sf"/>
</dbReference>
<name>A0A8H8U8M0_9HELO</name>
<dbReference type="InterPro" id="IPR002364">
    <property type="entry name" value="Quin_OxRdtase/zeta-crystal_CS"/>
</dbReference>
<dbReference type="AlphaFoldDB" id="A0A8H8U8M0"/>
<dbReference type="PANTHER" id="PTHR43677:SF4">
    <property type="entry name" value="QUINONE OXIDOREDUCTASE-LIKE PROTEIN 2"/>
    <property type="match status" value="1"/>
</dbReference>
<accession>A0A8H8U8M0</accession>
<dbReference type="Proteomes" id="UP000443090">
    <property type="component" value="Unassembled WGS sequence"/>
</dbReference>
<evidence type="ECO:0000313" key="3">
    <source>
        <dbReference type="Proteomes" id="UP000443090"/>
    </source>
</evidence>
<proteinExistence type="predicted"/>
<comment type="caution">
    <text evidence="2">The sequence shown here is derived from an EMBL/GenBank/DDBJ whole genome shotgun (WGS) entry which is preliminary data.</text>
</comment>
<dbReference type="CDD" id="cd08241">
    <property type="entry name" value="QOR1"/>
    <property type="match status" value="1"/>
</dbReference>
<feature type="domain" description="Enoyl reductase (ER)" evidence="1">
    <location>
        <begin position="1"/>
        <end position="318"/>
    </location>
</feature>
<dbReference type="InterPro" id="IPR011032">
    <property type="entry name" value="GroES-like_sf"/>
</dbReference>
<evidence type="ECO:0000259" key="1">
    <source>
        <dbReference type="SMART" id="SM00829"/>
    </source>
</evidence>
<dbReference type="PANTHER" id="PTHR43677">
    <property type="entry name" value="SHORT-CHAIN DEHYDROGENASE/REDUCTASE"/>
    <property type="match status" value="1"/>
</dbReference>
<dbReference type="InterPro" id="IPR013154">
    <property type="entry name" value="ADH-like_N"/>
</dbReference>
<gene>
    <name evidence="2" type="ORF">LOCC1_G007628</name>
</gene>
<sequence length="328" mass="35586">GPSQLTASHVQDPIAKSNEYLIDVYACGMNFFDLLQIRGKYQNQPPFPWIAGSEFSGVIVSVPEDRGFNKFKKGDRVFGAEQGAFATKISVPETQLQMIPDGWSFQDAAALYLTGPTSVAGLTLRANVQKDDWVLIHGAAGGVGLSAIQVAKALGAHVIATATGSSNIQICKSYGADHVIDYMKFLDWDKEVMKISGDHGVDVVWDTVGLVSQSLKCIAFSGRVVVVGFVGGNIESIKANRVLLKNVSIVGLHWGAYSIHEPDTIPKIWDRLFKLIADKKFRSIVYQPQDTAELEGLGTVGHALDLLQERVSWGKVVVNVTKEVSANL</sequence>
<dbReference type="Gene3D" id="3.90.180.10">
    <property type="entry name" value="Medium-chain alcohol dehydrogenases, catalytic domain"/>
    <property type="match status" value="1"/>
</dbReference>
<dbReference type="OrthoDB" id="10257049at2759"/>
<dbReference type="InterPro" id="IPR020843">
    <property type="entry name" value="ER"/>
</dbReference>
<dbReference type="GO" id="GO:0016491">
    <property type="term" value="F:oxidoreductase activity"/>
    <property type="evidence" value="ECO:0007669"/>
    <property type="project" value="InterPro"/>
</dbReference>
<keyword evidence="3" id="KW-1185">Reference proteome</keyword>
<protein>
    <submittedName>
        <fullName evidence="2">Quinone oxidoreductase-like protein-like protein</fullName>
    </submittedName>
</protein>
<evidence type="ECO:0000313" key="2">
    <source>
        <dbReference type="EMBL" id="TVY38060.1"/>
    </source>
</evidence>